<name>A0ACA9LM18_9GLOM</name>
<gene>
    <name evidence="1" type="ORF">RPERSI_LOCUS3471</name>
</gene>
<protein>
    <submittedName>
        <fullName evidence="1">33054_t:CDS:1</fullName>
    </submittedName>
</protein>
<keyword evidence="2" id="KW-1185">Reference proteome</keyword>
<proteinExistence type="predicted"/>
<sequence>MCLYDFRRDDISETKEMLEKMPKTKPGYYAVRKGRKPGIYLTWEECESQVKGFSDAKYQRFSLKTDAENFINDKKETVVLDKNKIQIWTDGCCLGNGTKEAKAGIAIESCENKKKSLKIFTDSLHVVNIIREWIEKWEKNSRIGSVKLTHVRGHQGNYGNEQADKLSKIGSFKDEIIEKDEKIKRMDHTWFRENENTNFRRPIMYPDDEGHITEYIQIKLNDKQNVLLNKERREFLKRHKFVLDKANIVEETTKEYLLELLYPEAKLANIKFKNGYSFDL</sequence>
<evidence type="ECO:0000313" key="1">
    <source>
        <dbReference type="EMBL" id="CAG8539040.1"/>
    </source>
</evidence>
<organism evidence="1 2">
    <name type="scientific">Racocetra persica</name>
    <dbReference type="NCBI Taxonomy" id="160502"/>
    <lineage>
        <taxon>Eukaryota</taxon>
        <taxon>Fungi</taxon>
        <taxon>Fungi incertae sedis</taxon>
        <taxon>Mucoromycota</taxon>
        <taxon>Glomeromycotina</taxon>
        <taxon>Glomeromycetes</taxon>
        <taxon>Diversisporales</taxon>
        <taxon>Gigasporaceae</taxon>
        <taxon>Racocetra</taxon>
    </lineage>
</organism>
<feature type="non-terminal residue" evidence="1">
    <location>
        <position position="280"/>
    </location>
</feature>
<evidence type="ECO:0000313" key="2">
    <source>
        <dbReference type="Proteomes" id="UP000789920"/>
    </source>
</evidence>
<dbReference type="EMBL" id="CAJVQC010004317">
    <property type="protein sequence ID" value="CAG8539040.1"/>
    <property type="molecule type" value="Genomic_DNA"/>
</dbReference>
<dbReference type="Proteomes" id="UP000789920">
    <property type="component" value="Unassembled WGS sequence"/>
</dbReference>
<comment type="caution">
    <text evidence="1">The sequence shown here is derived from an EMBL/GenBank/DDBJ whole genome shotgun (WGS) entry which is preliminary data.</text>
</comment>
<reference evidence="1" key="1">
    <citation type="submission" date="2021-06" db="EMBL/GenBank/DDBJ databases">
        <authorList>
            <person name="Kallberg Y."/>
            <person name="Tangrot J."/>
            <person name="Rosling A."/>
        </authorList>
    </citation>
    <scope>NUCLEOTIDE SEQUENCE</scope>
    <source>
        <strain evidence="1">MA461A</strain>
    </source>
</reference>
<accession>A0ACA9LM18</accession>